<protein>
    <recommendedName>
        <fullName evidence="4">Transmembrane protein</fullName>
    </recommendedName>
</protein>
<keyword evidence="1" id="KW-1133">Transmembrane helix</keyword>
<reference evidence="2 3" key="1">
    <citation type="submission" date="2015-05" db="EMBL/GenBank/DDBJ databases">
        <title>Genome sequencing and analysis of members of genus Stenotrophomonas.</title>
        <authorList>
            <person name="Patil P.P."/>
            <person name="Midha S."/>
            <person name="Patil P.B."/>
        </authorList>
    </citation>
    <scope>NUCLEOTIDE SEQUENCE [LARGE SCALE GENOMIC DNA]</scope>
    <source>
        <strain evidence="2 3">DSM 18929</strain>
    </source>
</reference>
<dbReference type="PATRIC" id="fig|405444.3.peg.3085"/>
<dbReference type="RefSeq" id="WP_057636044.1">
    <property type="nucleotide sequence ID" value="NZ_LDJI01000049.1"/>
</dbReference>
<feature type="transmembrane region" description="Helical" evidence="1">
    <location>
        <begin position="111"/>
        <end position="129"/>
    </location>
</feature>
<evidence type="ECO:0008006" key="4">
    <source>
        <dbReference type="Google" id="ProtNLM"/>
    </source>
</evidence>
<name>A0A0R0C5U4_9GAMM</name>
<accession>A0A0R0C5U4</accession>
<feature type="transmembrane region" description="Helical" evidence="1">
    <location>
        <begin position="86"/>
        <end position="105"/>
    </location>
</feature>
<proteinExistence type="predicted"/>
<evidence type="ECO:0000313" key="3">
    <source>
        <dbReference type="Proteomes" id="UP000050864"/>
    </source>
</evidence>
<keyword evidence="1" id="KW-0812">Transmembrane</keyword>
<comment type="caution">
    <text evidence="2">The sequence shown here is derived from an EMBL/GenBank/DDBJ whole genome shotgun (WGS) entry which is preliminary data.</text>
</comment>
<evidence type="ECO:0000256" key="1">
    <source>
        <dbReference type="SAM" id="Phobius"/>
    </source>
</evidence>
<dbReference type="AlphaFoldDB" id="A0A0R0C5U4"/>
<sequence>MPAFDLDQLGSVMQQRDTRHLQAMVNGVGARLRQRLLAPAPFYLLLSALVLTTVWAGRLYWPPLAPLVLLLCAVLVGWMRSVRRRWLGVYLLAVLLLLLLQSGWAGLEPAGVQRTALAAMALGLAQVLIRTARLVQLSRAVQLQADGLEDAEILALLSPDAAVAARQWLAGEDRHAAELSEVVSLSVLHASLQRPGMLRRRRRDVLLG</sequence>
<dbReference type="EMBL" id="LDJI01000049">
    <property type="protein sequence ID" value="KRG61826.1"/>
    <property type="molecule type" value="Genomic_DNA"/>
</dbReference>
<gene>
    <name evidence="2" type="ORF">ABB26_17815</name>
</gene>
<feature type="transmembrane region" description="Helical" evidence="1">
    <location>
        <begin position="36"/>
        <end position="55"/>
    </location>
</feature>
<dbReference type="Proteomes" id="UP000050864">
    <property type="component" value="Unassembled WGS sequence"/>
</dbReference>
<dbReference type="OrthoDB" id="6050528at2"/>
<keyword evidence="1" id="KW-0472">Membrane</keyword>
<organism evidence="2 3">
    <name type="scientific">Stenotrophomonas humi</name>
    <dbReference type="NCBI Taxonomy" id="405444"/>
    <lineage>
        <taxon>Bacteria</taxon>
        <taxon>Pseudomonadati</taxon>
        <taxon>Pseudomonadota</taxon>
        <taxon>Gammaproteobacteria</taxon>
        <taxon>Lysobacterales</taxon>
        <taxon>Lysobacteraceae</taxon>
        <taxon>Stenotrophomonas</taxon>
    </lineage>
</organism>
<feature type="transmembrane region" description="Helical" evidence="1">
    <location>
        <begin position="61"/>
        <end position="79"/>
    </location>
</feature>
<evidence type="ECO:0000313" key="2">
    <source>
        <dbReference type="EMBL" id="KRG61826.1"/>
    </source>
</evidence>
<keyword evidence="3" id="KW-1185">Reference proteome</keyword>